<gene>
    <name evidence="3" type="ORF">EF514_02705</name>
</gene>
<dbReference type="InterPro" id="IPR052174">
    <property type="entry name" value="Flavoredoxin"/>
</dbReference>
<dbReference type="PANTHER" id="PTHR43567:SF5">
    <property type="entry name" value="HYPOTHETICAL CYTOSOLIC PROTEIN"/>
    <property type="match status" value="1"/>
</dbReference>
<dbReference type="EMBL" id="RLIH01000003">
    <property type="protein sequence ID" value="RVU55201.1"/>
    <property type="molecule type" value="Genomic_DNA"/>
</dbReference>
<evidence type="ECO:0000259" key="2">
    <source>
        <dbReference type="Pfam" id="PF01613"/>
    </source>
</evidence>
<keyword evidence="4" id="KW-1185">Reference proteome</keyword>
<name>A0A437S8E6_9FIRM</name>
<evidence type="ECO:0000313" key="3">
    <source>
        <dbReference type="EMBL" id="RVU55201.1"/>
    </source>
</evidence>
<organism evidence="3 4">
    <name type="scientific">Anaerosphaera multitolerans</name>
    <dbReference type="NCBI Taxonomy" id="2487351"/>
    <lineage>
        <taxon>Bacteria</taxon>
        <taxon>Bacillati</taxon>
        <taxon>Bacillota</taxon>
        <taxon>Tissierellia</taxon>
        <taxon>Tissierellales</taxon>
        <taxon>Peptoniphilaceae</taxon>
        <taxon>Anaerosphaera</taxon>
    </lineage>
</organism>
<feature type="domain" description="Flavin reductase like" evidence="2">
    <location>
        <begin position="23"/>
        <end position="133"/>
    </location>
</feature>
<protein>
    <submittedName>
        <fullName evidence="3">Flavin reductase family protein</fullName>
    </submittedName>
</protein>
<dbReference type="InterPro" id="IPR002563">
    <property type="entry name" value="Flavin_Rdtase-like_dom"/>
</dbReference>
<accession>A0A437S8E6</accession>
<dbReference type="RefSeq" id="WP_127723579.1">
    <property type="nucleotide sequence ID" value="NZ_RLIH01000003.1"/>
</dbReference>
<dbReference type="Pfam" id="PF01613">
    <property type="entry name" value="Flavin_Reduct"/>
    <property type="match status" value="1"/>
</dbReference>
<proteinExistence type="inferred from homology"/>
<comment type="similarity">
    <text evidence="1">Belongs to the flavoredoxin family.</text>
</comment>
<dbReference type="GO" id="GO:0010181">
    <property type="term" value="F:FMN binding"/>
    <property type="evidence" value="ECO:0007669"/>
    <property type="project" value="InterPro"/>
</dbReference>
<sequence>MKTKVDALEYSSHIFNELKNGFLITAKANDRLNSMTISWGMLGVEWNKLIFITFIRENRFTKSLLDTNPEFTVNIPYGDFDRNIINYCGTNSGHNVDKFKDLNLTIEEPSIVTVPAIKELPLTLECKIIYKQKQNKEEISKEDLSKFYPNDVDSTFHGANKDIHIAYYGEIVDSYIVK</sequence>
<evidence type="ECO:0000313" key="4">
    <source>
        <dbReference type="Proteomes" id="UP000288812"/>
    </source>
</evidence>
<dbReference type="InterPro" id="IPR012349">
    <property type="entry name" value="Split_barrel_FMN-bd"/>
</dbReference>
<dbReference type="Proteomes" id="UP000288812">
    <property type="component" value="Unassembled WGS sequence"/>
</dbReference>
<dbReference type="AlphaFoldDB" id="A0A437S8E6"/>
<comment type="caution">
    <text evidence="3">The sequence shown here is derived from an EMBL/GenBank/DDBJ whole genome shotgun (WGS) entry which is preliminary data.</text>
</comment>
<evidence type="ECO:0000256" key="1">
    <source>
        <dbReference type="ARBA" id="ARBA00038054"/>
    </source>
</evidence>
<dbReference type="OrthoDB" id="9791490at2"/>
<dbReference type="GO" id="GO:0016646">
    <property type="term" value="F:oxidoreductase activity, acting on the CH-NH group of donors, NAD or NADP as acceptor"/>
    <property type="evidence" value="ECO:0007669"/>
    <property type="project" value="UniProtKB-ARBA"/>
</dbReference>
<dbReference type="PANTHER" id="PTHR43567">
    <property type="entry name" value="FLAVOREDOXIN-RELATED-RELATED"/>
    <property type="match status" value="1"/>
</dbReference>
<dbReference type="Gene3D" id="2.30.110.10">
    <property type="entry name" value="Electron Transport, Fmn-binding Protein, Chain A"/>
    <property type="match status" value="1"/>
</dbReference>
<reference evidence="3 4" key="1">
    <citation type="submission" date="2018-11" db="EMBL/GenBank/DDBJ databases">
        <title>Genome sequencing and assembly of Anaerosphaera sp. nov., GS7-6-2.</title>
        <authorList>
            <person name="Rettenmaier R."/>
            <person name="Liebl W."/>
            <person name="Zverlov V."/>
        </authorList>
    </citation>
    <scope>NUCLEOTIDE SEQUENCE [LARGE SCALE GENOMIC DNA]</scope>
    <source>
        <strain evidence="3 4">GS7-6-2</strain>
    </source>
</reference>
<dbReference type="SUPFAM" id="SSF50475">
    <property type="entry name" value="FMN-binding split barrel"/>
    <property type="match status" value="1"/>
</dbReference>